<evidence type="ECO:0000313" key="1">
    <source>
        <dbReference type="EMBL" id="KAA9340266.1"/>
    </source>
</evidence>
<dbReference type="EMBL" id="VTWT01000003">
    <property type="protein sequence ID" value="KAA9340266.1"/>
    <property type="molecule type" value="Genomic_DNA"/>
</dbReference>
<dbReference type="AlphaFoldDB" id="A0A5N1J3C4"/>
<dbReference type="RefSeq" id="WP_150903338.1">
    <property type="nucleotide sequence ID" value="NZ_VTWT01000003.1"/>
</dbReference>
<proteinExistence type="predicted"/>
<evidence type="ECO:0000313" key="2">
    <source>
        <dbReference type="Proteomes" id="UP000326570"/>
    </source>
</evidence>
<gene>
    <name evidence="1" type="ORF">F0P94_07930</name>
</gene>
<sequence>MNENHLKFEVIWKDEDMIELQISANNGRYSGITEVYEVSDNLLKFVKELIGFPFGKDRLNHSCGKKDSYAYFEMDFYKISPTGRCGVLVTMEENVSTEYRKEEKDKLSMELIVEPSAIDDFCKELKSLAEREDGTAELKGIRKYSSNII</sequence>
<comment type="caution">
    <text evidence="1">The sequence shown here is derived from an EMBL/GenBank/DDBJ whole genome shotgun (WGS) entry which is preliminary data.</text>
</comment>
<protein>
    <submittedName>
        <fullName evidence="1">Uncharacterized protein</fullName>
    </submittedName>
</protein>
<organism evidence="1 2">
    <name type="scientific">Adhaeribacter soli</name>
    <dbReference type="NCBI Taxonomy" id="2607655"/>
    <lineage>
        <taxon>Bacteria</taxon>
        <taxon>Pseudomonadati</taxon>
        <taxon>Bacteroidota</taxon>
        <taxon>Cytophagia</taxon>
        <taxon>Cytophagales</taxon>
        <taxon>Hymenobacteraceae</taxon>
        <taxon>Adhaeribacter</taxon>
    </lineage>
</organism>
<accession>A0A5N1J3C4</accession>
<keyword evidence="2" id="KW-1185">Reference proteome</keyword>
<name>A0A5N1J3C4_9BACT</name>
<dbReference type="Proteomes" id="UP000326570">
    <property type="component" value="Unassembled WGS sequence"/>
</dbReference>
<reference evidence="1 2" key="1">
    <citation type="submission" date="2019-09" db="EMBL/GenBank/DDBJ databases">
        <title>Genome sequence of Adhaeribacter sp. M2.</title>
        <authorList>
            <person name="Srinivasan S."/>
        </authorList>
    </citation>
    <scope>NUCLEOTIDE SEQUENCE [LARGE SCALE GENOMIC DNA]</scope>
    <source>
        <strain evidence="1 2">M2</strain>
    </source>
</reference>